<protein>
    <submittedName>
        <fullName evidence="1">Uncharacterized protein</fullName>
    </submittedName>
</protein>
<comment type="caution">
    <text evidence="1">The sequence shown here is derived from an EMBL/GenBank/DDBJ whole genome shotgun (WGS) entry which is preliminary data.</text>
</comment>
<dbReference type="EMBL" id="JAKELL010000064">
    <property type="protein sequence ID" value="KAH8985370.1"/>
    <property type="molecule type" value="Genomic_DNA"/>
</dbReference>
<name>A0AAD4QAG9_9AGAM</name>
<organism evidence="1 2">
    <name type="scientific">Lactarius akahatsu</name>
    <dbReference type="NCBI Taxonomy" id="416441"/>
    <lineage>
        <taxon>Eukaryota</taxon>
        <taxon>Fungi</taxon>
        <taxon>Dikarya</taxon>
        <taxon>Basidiomycota</taxon>
        <taxon>Agaricomycotina</taxon>
        <taxon>Agaricomycetes</taxon>
        <taxon>Russulales</taxon>
        <taxon>Russulaceae</taxon>
        <taxon>Lactarius</taxon>
    </lineage>
</organism>
<dbReference type="AlphaFoldDB" id="A0AAD4QAG9"/>
<proteinExistence type="predicted"/>
<accession>A0AAD4QAG9</accession>
<dbReference type="Proteomes" id="UP001201163">
    <property type="component" value="Unassembled WGS sequence"/>
</dbReference>
<reference evidence="1" key="1">
    <citation type="submission" date="2022-01" db="EMBL/GenBank/DDBJ databases">
        <title>Comparative genomics reveals a dynamic genome evolution in the ectomycorrhizal milk-cap (Lactarius) mushrooms.</title>
        <authorList>
            <consortium name="DOE Joint Genome Institute"/>
            <person name="Lebreton A."/>
            <person name="Tang N."/>
            <person name="Kuo A."/>
            <person name="LaButti K."/>
            <person name="Drula E."/>
            <person name="Barry K."/>
            <person name="Clum A."/>
            <person name="Lipzen A."/>
            <person name="Mousain D."/>
            <person name="Ng V."/>
            <person name="Wang R."/>
            <person name="Wang X."/>
            <person name="Dai Y."/>
            <person name="Henrissat B."/>
            <person name="Grigoriev I.V."/>
            <person name="Guerin-Laguette A."/>
            <person name="Yu F."/>
            <person name="Martin F.M."/>
        </authorList>
    </citation>
    <scope>NUCLEOTIDE SEQUENCE</scope>
    <source>
        <strain evidence="1">QP</strain>
    </source>
</reference>
<evidence type="ECO:0000313" key="1">
    <source>
        <dbReference type="EMBL" id="KAH8985370.1"/>
    </source>
</evidence>
<sequence>MGGRGEESPGVCMRVDDGTGEAQCCKPRALRQIDSYNLSYTIYFHPGAPTVLSPHLALAFPSFLPSFPCFTFIGPPHALSSSYLSRLISRLDQALPLVPLGDNPNLSPPVRTPRDPDLGHFAWLSLQDHDLVPANAHQLTITPFLRLCIRSIWASPNTPPYIYANSDGYVVLITLPARGSEPYNPQRGPRKGLWSINCVRCPASIRLSK</sequence>
<evidence type="ECO:0000313" key="2">
    <source>
        <dbReference type="Proteomes" id="UP001201163"/>
    </source>
</evidence>
<keyword evidence="2" id="KW-1185">Reference proteome</keyword>
<gene>
    <name evidence="1" type="ORF">EDB92DRAFT_1365382</name>
</gene>